<dbReference type="AlphaFoldDB" id="A0AAV7NBR0"/>
<comment type="caution">
    <text evidence="2">The sequence shown here is derived from an EMBL/GenBank/DDBJ whole genome shotgun (WGS) entry which is preliminary data.</text>
</comment>
<reference evidence="2" key="1">
    <citation type="journal article" date="2022" name="bioRxiv">
        <title>Sequencing and chromosome-scale assembly of the giantPleurodeles waltlgenome.</title>
        <authorList>
            <person name="Brown T."/>
            <person name="Elewa A."/>
            <person name="Iarovenko S."/>
            <person name="Subramanian E."/>
            <person name="Araus A.J."/>
            <person name="Petzold A."/>
            <person name="Susuki M."/>
            <person name="Suzuki K.-i.T."/>
            <person name="Hayashi T."/>
            <person name="Toyoda A."/>
            <person name="Oliveira C."/>
            <person name="Osipova E."/>
            <person name="Leigh N.D."/>
            <person name="Simon A."/>
            <person name="Yun M.H."/>
        </authorList>
    </citation>
    <scope>NUCLEOTIDE SEQUENCE</scope>
    <source>
        <strain evidence="2">20211129_DDA</strain>
        <tissue evidence="2">Liver</tissue>
    </source>
</reference>
<evidence type="ECO:0000313" key="2">
    <source>
        <dbReference type="EMBL" id="KAJ1113532.1"/>
    </source>
</evidence>
<protein>
    <submittedName>
        <fullName evidence="2">Uncharacterized protein</fullName>
    </submittedName>
</protein>
<proteinExistence type="predicted"/>
<feature type="compositionally biased region" description="Polar residues" evidence="1">
    <location>
        <begin position="1"/>
        <end position="11"/>
    </location>
</feature>
<evidence type="ECO:0000256" key="1">
    <source>
        <dbReference type="SAM" id="MobiDB-lite"/>
    </source>
</evidence>
<accession>A0AAV7NBR0</accession>
<sequence length="69" mass="7426">MSSSTAHQDNTAADKAVGTHSDTAMERILQEISAVGHRLEAMDSKIPDLSANSKSIRVDIASFQARSRI</sequence>
<gene>
    <name evidence="2" type="ORF">NDU88_001774</name>
</gene>
<dbReference type="EMBL" id="JANPWB010000012">
    <property type="protein sequence ID" value="KAJ1113532.1"/>
    <property type="molecule type" value="Genomic_DNA"/>
</dbReference>
<name>A0AAV7NBR0_PLEWA</name>
<dbReference type="Proteomes" id="UP001066276">
    <property type="component" value="Chromosome 8"/>
</dbReference>
<organism evidence="2 3">
    <name type="scientific">Pleurodeles waltl</name>
    <name type="common">Iberian ribbed newt</name>
    <dbReference type="NCBI Taxonomy" id="8319"/>
    <lineage>
        <taxon>Eukaryota</taxon>
        <taxon>Metazoa</taxon>
        <taxon>Chordata</taxon>
        <taxon>Craniata</taxon>
        <taxon>Vertebrata</taxon>
        <taxon>Euteleostomi</taxon>
        <taxon>Amphibia</taxon>
        <taxon>Batrachia</taxon>
        <taxon>Caudata</taxon>
        <taxon>Salamandroidea</taxon>
        <taxon>Salamandridae</taxon>
        <taxon>Pleurodelinae</taxon>
        <taxon>Pleurodeles</taxon>
    </lineage>
</organism>
<keyword evidence="3" id="KW-1185">Reference proteome</keyword>
<evidence type="ECO:0000313" key="3">
    <source>
        <dbReference type="Proteomes" id="UP001066276"/>
    </source>
</evidence>
<feature type="region of interest" description="Disordered" evidence="1">
    <location>
        <begin position="1"/>
        <end position="21"/>
    </location>
</feature>